<proteinExistence type="predicted"/>
<dbReference type="EMBL" id="JBBPBM010000100">
    <property type="protein sequence ID" value="KAK8508472.1"/>
    <property type="molecule type" value="Genomic_DNA"/>
</dbReference>
<dbReference type="InterPro" id="IPR002156">
    <property type="entry name" value="RNaseH_domain"/>
</dbReference>
<reference evidence="1 2" key="1">
    <citation type="journal article" date="2024" name="G3 (Bethesda)">
        <title>Genome assembly of Hibiscus sabdariffa L. provides insights into metabolisms of medicinal natural products.</title>
        <authorList>
            <person name="Kim T."/>
        </authorList>
    </citation>
    <scope>NUCLEOTIDE SEQUENCE [LARGE SCALE GENOMIC DNA]</scope>
    <source>
        <strain evidence="1">TK-2024</strain>
        <tissue evidence="1">Old leaves</tissue>
    </source>
</reference>
<dbReference type="PANTHER" id="PTHR47074:SF11">
    <property type="entry name" value="REVERSE TRANSCRIPTASE-LIKE PROTEIN"/>
    <property type="match status" value="1"/>
</dbReference>
<protein>
    <submittedName>
        <fullName evidence="1">Uncharacterized protein</fullName>
    </submittedName>
</protein>
<dbReference type="Pfam" id="PF13456">
    <property type="entry name" value="RVT_3"/>
    <property type="match status" value="1"/>
</dbReference>
<evidence type="ECO:0000313" key="2">
    <source>
        <dbReference type="Proteomes" id="UP001472677"/>
    </source>
</evidence>
<gene>
    <name evidence="1" type="ORF">V6N12_011457</name>
</gene>
<comment type="caution">
    <text evidence="1">The sequence shown here is derived from an EMBL/GenBank/DDBJ whole genome shotgun (WGS) entry which is preliminary data.</text>
</comment>
<sequence>MAIVLRDGSGLIIGRVLNIFSSSSAVLTEAFALRSDVRTAKRLNFRNVIFESNFKSLTNRILACNNSSWVTACVEKDILYETLGFDSCSFNFVSKNCNDVALWVARNTISGSCLNDWFVNIPLNLLSLL</sequence>
<accession>A0ABR2BMV0</accession>
<name>A0ABR2BMV0_9ROSI</name>
<dbReference type="Proteomes" id="UP001472677">
    <property type="component" value="Unassembled WGS sequence"/>
</dbReference>
<dbReference type="PANTHER" id="PTHR47074">
    <property type="entry name" value="BNAC02G40300D PROTEIN"/>
    <property type="match status" value="1"/>
</dbReference>
<dbReference type="CDD" id="cd06222">
    <property type="entry name" value="RNase_H_like"/>
    <property type="match status" value="1"/>
</dbReference>
<dbReference type="InterPro" id="IPR044730">
    <property type="entry name" value="RNase_H-like_dom_plant"/>
</dbReference>
<evidence type="ECO:0000313" key="1">
    <source>
        <dbReference type="EMBL" id="KAK8508472.1"/>
    </source>
</evidence>
<dbReference type="InterPro" id="IPR052929">
    <property type="entry name" value="RNase_H-like_EbsB-rel"/>
</dbReference>
<organism evidence="1 2">
    <name type="scientific">Hibiscus sabdariffa</name>
    <name type="common">roselle</name>
    <dbReference type="NCBI Taxonomy" id="183260"/>
    <lineage>
        <taxon>Eukaryota</taxon>
        <taxon>Viridiplantae</taxon>
        <taxon>Streptophyta</taxon>
        <taxon>Embryophyta</taxon>
        <taxon>Tracheophyta</taxon>
        <taxon>Spermatophyta</taxon>
        <taxon>Magnoliopsida</taxon>
        <taxon>eudicotyledons</taxon>
        <taxon>Gunneridae</taxon>
        <taxon>Pentapetalae</taxon>
        <taxon>rosids</taxon>
        <taxon>malvids</taxon>
        <taxon>Malvales</taxon>
        <taxon>Malvaceae</taxon>
        <taxon>Malvoideae</taxon>
        <taxon>Hibiscus</taxon>
    </lineage>
</organism>
<keyword evidence="2" id="KW-1185">Reference proteome</keyword>